<reference evidence="4 5" key="1">
    <citation type="journal article" date="2016" name="Mol. Biol. Evol.">
        <title>Comparative Genomics of Early-Diverging Mushroom-Forming Fungi Provides Insights into the Origins of Lignocellulose Decay Capabilities.</title>
        <authorList>
            <person name="Nagy L.G."/>
            <person name="Riley R."/>
            <person name="Tritt A."/>
            <person name="Adam C."/>
            <person name="Daum C."/>
            <person name="Floudas D."/>
            <person name="Sun H."/>
            <person name="Yadav J.S."/>
            <person name="Pangilinan J."/>
            <person name="Larsson K.H."/>
            <person name="Matsuura K."/>
            <person name="Barry K."/>
            <person name="Labutti K."/>
            <person name="Kuo R."/>
            <person name="Ohm R.A."/>
            <person name="Bhattacharya S.S."/>
            <person name="Shirouzu T."/>
            <person name="Yoshinaga Y."/>
            <person name="Martin F.M."/>
            <person name="Grigoriev I.V."/>
            <person name="Hibbett D.S."/>
        </authorList>
    </citation>
    <scope>NUCLEOTIDE SEQUENCE [LARGE SCALE GENOMIC DNA]</scope>
    <source>
        <strain evidence="4 5">93-53</strain>
    </source>
</reference>
<dbReference type="GO" id="GO:0005739">
    <property type="term" value="C:mitochondrion"/>
    <property type="evidence" value="ECO:0007669"/>
    <property type="project" value="TreeGrafter"/>
</dbReference>
<gene>
    <name evidence="4" type="ORF">LAESUDRAFT_757921</name>
</gene>
<dbReference type="GeneID" id="63829403"/>
<dbReference type="InterPro" id="IPR029045">
    <property type="entry name" value="ClpP/crotonase-like_dom_sf"/>
</dbReference>
<dbReference type="InParanoid" id="A0A165F2K4"/>
<keyword evidence="5" id="KW-1185">Reference proteome</keyword>
<dbReference type="STRING" id="1314785.A0A165F2K4"/>
<dbReference type="PANTHER" id="PTHR11941:SF171">
    <property type="entry name" value="SD19268P"/>
    <property type="match status" value="1"/>
</dbReference>
<dbReference type="GO" id="GO:0016836">
    <property type="term" value="F:hydro-lyase activity"/>
    <property type="evidence" value="ECO:0007669"/>
    <property type="project" value="UniProtKB-ARBA"/>
</dbReference>
<proteinExistence type="inferred from homology"/>
<dbReference type="InterPro" id="IPR018376">
    <property type="entry name" value="Enoyl-CoA_hyd/isom_CS"/>
</dbReference>
<dbReference type="Proteomes" id="UP000076871">
    <property type="component" value="Unassembled WGS sequence"/>
</dbReference>
<dbReference type="Pfam" id="PF00378">
    <property type="entry name" value="ECH_1"/>
    <property type="match status" value="1"/>
</dbReference>
<dbReference type="RefSeq" id="XP_040765980.1">
    <property type="nucleotide sequence ID" value="XM_040912375.1"/>
</dbReference>
<sequence length="293" mass="31491">MLACIRLHTSGVSATRIHRHPSFRRYIQTALGEAYLEPVPTHPGVTCLALNRPQAKNAISVKLLQEFHECLETVQFDNSVRVLVVKSSTPGSFCAGADLIERRTMSKTQVDKFLLDLRAALTALENLPCPTIAAIDGPALGGGLELGLACDLRVAGYSVTRIGLPETRLGIIPGAGGTQRLTRLLGLAKAKSLIFTARSLTASEALDFGVVDYISSADTSALDKALELAGEIAQNAPLALRAAKQAISRAPELSLETGLDFERASYEPLLKTSDRMEALNAFREKRPPVFKGE</sequence>
<dbReference type="FunFam" id="1.10.12.10:FF:000001">
    <property type="entry name" value="Probable enoyl-CoA hydratase, mitochondrial"/>
    <property type="match status" value="1"/>
</dbReference>
<protein>
    <submittedName>
        <fullName evidence="4">ClpP/crotonase</fullName>
    </submittedName>
</protein>
<evidence type="ECO:0000256" key="2">
    <source>
        <dbReference type="ARBA" id="ARBA00023239"/>
    </source>
</evidence>
<evidence type="ECO:0000313" key="4">
    <source>
        <dbReference type="EMBL" id="KZT08240.1"/>
    </source>
</evidence>
<dbReference type="PROSITE" id="PS00166">
    <property type="entry name" value="ENOYL_COA_HYDRATASE"/>
    <property type="match status" value="1"/>
</dbReference>
<dbReference type="InterPro" id="IPR014748">
    <property type="entry name" value="Enoyl-CoA_hydra_C"/>
</dbReference>
<dbReference type="PANTHER" id="PTHR11941">
    <property type="entry name" value="ENOYL-COA HYDRATASE-RELATED"/>
    <property type="match status" value="1"/>
</dbReference>
<evidence type="ECO:0000256" key="3">
    <source>
        <dbReference type="RuleBase" id="RU003707"/>
    </source>
</evidence>
<dbReference type="FunFam" id="3.90.226.10:FF:000009">
    <property type="entry name" value="Carnitinyl-CoA dehydratase"/>
    <property type="match status" value="1"/>
</dbReference>
<dbReference type="InterPro" id="IPR001753">
    <property type="entry name" value="Enoyl-CoA_hydra/iso"/>
</dbReference>
<accession>A0A165F2K4</accession>
<dbReference type="Gene3D" id="3.90.226.10">
    <property type="entry name" value="2-enoyl-CoA Hydratase, Chain A, domain 1"/>
    <property type="match status" value="1"/>
</dbReference>
<dbReference type="OrthoDB" id="410701at2759"/>
<dbReference type="GO" id="GO:0006635">
    <property type="term" value="P:fatty acid beta-oxidation"/>
    <property type="evidence" value="ECO:0007669"/>
    <property type="project" value="TreeGrafter"/>
</dbReference>
<name>A0A165F2K4_9APHY</name>
<dbReference type="AlphaFoldDB" id="A0A165F2K4"/>
<dbReference type="SUPFAM" id="SSF52096">
    <property type="entry name" value="ClpP/crotonase"/>
    <property type="match status" value="1"/>
</dbReference>
<dbReference type="Gene3D" id="1.10.12.10">
    <property type="entry name" value="Lyase 2-enoyl-coa Hydratase, Chain A, domain 2"/>
    <property type="match status" value="1"/>
</dbReference>
<comment type="similarity">
    <text evidence="1 3">Belongs to the enoyl-CoA hydratase/isomerase family.</text>
</comment>
<dbReference type="EMBL" id="KV427616">
    <property type="protein sequence ID" value="KZT08240.1"/>
    <property type="molecule type" value="Genomic_DNA"/>
</dbReference>
<organism evidence="4 5">
    <name type="scientific">Laetiporus sulphureus 93-53</name>
    <dbReference type="NCBI Taxonomy" id="1314785"/>
    <lineage>
        <taxon>Eukaryota</taxon>
        <taxon>Fungi</taxon>
        <taxon>Dikarya</taxon>
        <taxon>Basidiomycota</taxon>
        <taxon>Agaricomycotina</taxon>
        <taxon>Agaricomycetes</taxon>
        <taxon>Polyporales</taxon>
        <taxon>Laetiporus</taxon>
    </lineage>
</organism>
<dbReference type="CDD" id="cd06558">
    <property type="entry name" value="crotonase-like"/>
    <property type="match status" value="1"/>
</dbReference>
<keyword evidence="2" id="KW-0456">Lyase</keyword>
<evidence type="ECO:0000256" key="1">
    <source>
        <dbReference type="ARBA" id="ARBA00005254"/>
    </source>
</evidence>
<evidence type="ECO:0000313" key="5">
    <source>
        <dbReference type="Proteomes" id="UP000076871"/>
    </source>
</evidence>